<feature type="compositionally biased region" description="Polar residues" evidence="1">
    <location>
        <begin position="75"/>
        <end position="85"/>
    </location>
</feature>
<evidence type="ECO:0000256" key="2">
    <source>
        <dbReference type="SAM" id="SignalP"/>
    </source>
</evidence>
<dbReference type="Proteomes" id="UP001603857">
    <property type="component" value="Unassembled WGS sequence"/>
</dbReference>
<keyword evidence="4" id="KW-1185">Reference proteome</keyword>
<evidence type="ECO:0000256" key="1">
    <source>
        <dbReference type="SAM" id="MobiDB-lite"/>
    </source>
</evidence>
<proteinExistence type="predicted"/>
<accession>A0ABD1LRT8</accession>
<gene>
    <name evidence="3" type="ORF">Fmac_025285</name>
</gene>
<comment type="caution">
    <text evidence="3">The sequence shown here is derived from an EMBL/GenBank/DDBJ whole genome shotgun (WGS) entry which is preliminary data.</text>
</comment>
<evidence type="ECO:0000313" key="3">
    <source>
        <dbReference type="EMBL" id="KAL2326227.1"/>
    </source>
</evidence>
<sequence>MNPLCSSMIAAIFALTLVLSLAVIMSQARAYPSSSLVSQSSQSLSHSLLHREGKKSTEEPLVATSLRRIPPSRPNPTQNKTPQLSVLDSGKCKMGELSGSFLESVQLRTM</sequence>
<protein>
    <submittedName>
        <fullName evidence="3">Uncharacterized protein</fullName>
    </submittedName>
</protein>
<evidence type="ECO:0000313" key="4">
    <source>
        <dbReference type="Proteomes" id="UP001603857"/>
    </source>
</evidence>
<reference evidence="3 4" key="1">
    <citation type="submission" date="2024-08" db="EMBL/GenBank/DDBJ databases">
        <title>Insights into the chromosomal genome structure of Flemingia macrophylla.</title>
        <authorList>
            <person name="Ding Y."/>
            <person name="Zhao Y."/>
            <person name="Bi W."/>
            <person name="Wu M."/>
            <person name="Zhao G."/>
            <person name="Gong Y."/>
            <person name="Li W."/>
            <person name="Zhang P."/>
        </authorList>
    </citation>
    <scope>NUCLEOTIDE SEQUENCE [LARGE SCALE GENOMIC DNA]</scope>
    <source>
        <strain evidence="3">DYQJB</strain>
        <tissue evidence="3">Leaf</tissue>
    </source>
</reference>
<feature type="signal peptide" evidence="2">
    <location>
        <begin position="1"/>
        <end position="30"/>
    </location>
</feature>
<organism evidence="3 4">
    <name type="scientific">Flemingia macrophylla</name>
    <dbReference type="NCBI Taxonomy" id="520843"/>
    <lineage>
        <taxon>Eukaryota</taxon>
        <taxon>Viridiplantae</taxon>
        <taxon>Streptophyta</taxon>
        <taxon>Embryophyta</taxon>
        <taxon>Tracheophyta</taxon>
        <taxon>Spermatophyta</taxon>
        <taxon>Magnoliopsida</taxon>
        <taxon>eudicotyledons</taxon>
        <taxon>Gunneridae</taxon>
        <taxon>Pentapetalae</taxon>
        <taxon>rosids</taxon>
        <taxon>fabids</taxon>
        <taxon>Fabales</taxon>
        <taxon>Fabaceae</taxon>
        <taxon>Papilionoideae</taxon>
        <taxon>50 kb inversion clade</taxon>
        <taxon>NPAAA clade</taxon>
        <taxon>indigoferoid/millettioid clade</taxon>
        <taxon>Phaseoleae</taxon>
        <taxon>Flemingia</taxon>
    </lineage>
</organism>
<feature type="chain" id="PRO_5044874387" evidence="2">
    <location>
        <begin position="31"/>
        <end position="110"/>
    </location>
</feature>
<feature type="compositionally biased region" description="Basic and acidic residues" evidence="1">
    <location>
        <begin position="49"/>
        <end position="58"/>
    </location>
</feature>
<dbReference type="EMBL" id="JBGMDY010000008">
    <property type="protein sequence ID" value="KAL2326227.1"/>
    <property type="molecule type" value="Genomic_DNA"/>
</dbReference>
<name>A0ABD1LRT8_9FABA</name>
<feature type="region of interest" description="Disordered" evidence="1">
    <location>
        <begin position="47"/>
        <end position="85"/>
    </location>
</feature>
<dbReference type="AlphaFoldDB" id="A0ABD1LRT8"/>
<keyword evidence="2" id="KW-0732">Signal</keyword>